<keyword evidence="7 9" id="KW-0503">Monooxygenase</keyword>
<dbReference type="PRINTS" id="PR00385">
    <property type="entry name" value="P450"/>
</dbReference>
<sequence>MSDEHTQTPHDIRLLIRSHIWAMGCRLAFLSFVLGTRRFVCKPRCNTMTLPLFWIGLFTTVSYLVIRSIYRLYFHPLSKFPGPKLAAVTHLYEFYYDVVKGGKFIWEMQRMHDQYGPIVRINPRELHIKDPYYFDPIYTSKAQAKDPYIVRTFATPLSTAATVEHDRHRYRRDLVNPFFSKRSVMGVDYIVQDKVDKVCERLTQALDKGTVVSLDDLFAALTADVISHYAYGESLGFLDTENLKNEFRDAVASAGLLCHVARFFFVVSMVADTMPGLVEWMQPSSKGLWEAKRMIEKMARSSLEKDHEKDANSRKTIFDALCAESVRPEERTVARVRDEAMVVFGAGTETTARVLATGSYYLYRDQPRLEKLRAEIKTVMPDSTDHVSLAQLESLPYLTAVINESLRMAHSVTMRLPRISPTPLAYKDYIIPPGTPVSQSIYFMHMDPTVFPNPESFDPERWLEASSKGERLTKFLVPFSKGSRICLGMNLAYSELYQMFATLVRRFDLEIQTPPESVRITRDFIVGLPDDADYLKVHSLVTNAL</sequence>
<protein>
    <submittedName>
        <fullName evidence="11">Cytochrome P450</fullName>
    </submittedName>
</protein>
<feature type="transmembrane region" description="Helical" evidence="10">
    <location>
        <begin position="20"/>
        <end position="40"/>
    </location>
</feature>
<evidence type="ECO:0000256" key="3">
    <source>
        <dbReference type="ARBA" id="ARBA00022617"/>
    </source>
</evidence>
<keyword evidence="6 8" id="KW-0408">Iron</keyword>
<dbReference type="CDD" id="cd11062">
    <property type="entry name" value="CYP58-like"/>
    <property type="match status" value="1"/>
</dbReference>
<dbReference type="AlphaFoldDB" id="A0A5N6VUH5"/>
<evidence type="ECO:0000256" key="4">
    <source>
        <dbReference type="ARBA" id="ARBA00022723"/>
    </source>
</evidence>
<dbReference type="Proteomes" id="UP000325433">
    <property type="component" value="Unassembled WGS sequence"/>
</dbReference>
<evidence type="ECO:0000256" key="8">
    <source>
        <dbReference type="PIRSR" id="PIRSR602401-1"/>
    </source>
</evidence>
<feature type="transmembrane region" description="Helical" evidence="10">
    <location>
        <begin position="52"/>
        <end position="70"/>
    </location>
</feature>
<keyword evidence="3 8" id="KW-0349">Heme</keyword>
<evidence type="ECO:0000256" key="1">
    <source>
        <dbReference type="ARBA" id="ARBA00001971"/>
    </source>
</evidence>
<name>A0A5N6VUH5_9EURO</name>
<dbReference type="EMBL" id="ML738351">
    <property type="protein sequence ID" value="KAE8310680.1"/>
    <property type="molecule type" value="Genomic_DNA"/>
</dbReference>
<dbReference type="GO" id="GO:0005506">
    <property type="term" value="F:iron ion binding"/>
    <property type="evidence" value="ECO:0007669"/>
    <property type="project" value="InterPro"/>
</dbReference>
<comment type="similarity">
    <text evidence="2 9">Belongs to the cytochrome P450 family.</text>
</comment>
<keyword evidence="5 9" id="KW-0560">Oxidoreductase</keyword>
<dbReference type="InterPro" id="IPR036396">
    <property type="entry name" value="Cyt_P450_sf"/>
</dbReference>
<evidence type="ECO:0000256" key="7">
    <source>
        <dbReference type="ARBA" id="ARBA00023033"/>
    </source>
</evidence>
<dbReference type="PANTHER" id="PTHR24305:SF157">
    <property type="entry name" value="N-ACETYLTRYPTOPHAN 6-HYDROXYLASE IVOC-RELATED"/>
    <property type="match status" value="1"/>
</dbReference>
<evidence type="ECO:0000256" key="2">
    <source>
        <dbReference type="ARBA" id="ARBA00010617"/>
    </source>
</evidence>
<dbReference type="GO" id="GO:0004497">
    <property type="term" value="F:monooxygenase activity"/>
    <property type="evidence" value="ECO:0007669"/>
    <property type="project" value="UniProtKB-KW"/>
</dbReference>
<evidence type="ECO:0000313" key="11">
    <source>
        <dbReference type="EMBL" id="KAE8310680.1"/>
    </source>
</evidence>
<gene>
    <name evidence="11" type="ORF">BDV41DRAFT_544595</name>
</gene>
<proteinExistence type="inferred from homology"/>
<feature type="binding site" description="axial binding residue" evidence="8">
    <location>
        <position position="486"/>
    </location>
    <ligand>
        <name>heme</name>
        <dbReference type="ChEBI" id="CHEBI:30413"/>
    </ligand>
    <ligandPart>
        <name>Fe</name>
        <dbReference type="ChEBI" id="CHEBI:18248"/>
    </ligandPart>
</feature>
<dbReference type="InterPro" id="IPR001128">
    <property type="entry name" value="Cyt_P450"/>
</dbReference>
<organism evidence="11 12">
    <name type="scientific">Aspergillus transmontanensis</name>
    <dbReference type="NCBI Taxonomy" id="1034304"/>
    <lineage>
        <taxon>Eukaryota</taxon>
        <taxon>Fungi</taxon>
        <taxon>Dikarya</taxon>
        <taxon>Ascomycota</taxon>
        <taxon>Pezizomycotina</taxon>
        <taxon>Eurotiomycetes</taxon>
        <taxon>Eurotiomycetidae</taxon>
        <taxon>Eurotiales</taxon>
        <taxon>Aspergillaceae</taxon>
        <taxon>Aspergillus</taxon>
        <taxon>Aspergillus subgen. Circumdati</taxon>
    </lineage>
</organism>
<dbReference type="PANTHER" id="PTHR24305">
    <property type="entry name" value="CYTOCHROME P450"/>
    <property type="match status" value="1"/>
</dbReference>
<dbReference type="Gene3D" id="1.10.630.10">
    <property type="entry name" value="Cytochrome P450"/>
    <property type="match status" value="1"/>
</dbReference>
<dbReference type="GO" id="GO:0020037">
    <property type="term" value="F:heme binding"/>
    <property type="evidence" value="ECO:0007669"/>
    <property type="project" value="InterPro"/>
</dbReference>
<accession>A0A5N6VUH5</accession>
<keyword evidence="10" id="KW-0472">Membrane</keyword>
<dbReference type="InterPro" id="IPR002401">
    <property type="entry name" value="Cyt_P450_E_grp-I"/>
</dbReference>
<evidence type="ECO:0000256" key="5">
    <source>
        <dbReference type="ARBA" id="ARBA00023002"/>
    </source>
</evidence>
<keyword evidence="4 8" id="KW-0479">Metal-binding</keyword>
<dbReference type="SUPFAM" id="SSF48264">
    <property type="entry name" value="Cytochrome P450"/>
    <property type="match status" value="1"/>
</dbReference>
<dbReference type="InterPro" id="IPR050121">
    <property type="entry name" value="Cytochrome_P450_monoxygenase"/>
</dbReference>
<dbReference type="PRINTS" id="PR00463">
    <property type="entry name" value="EP450I"/>
</dbReference>
<evidence type="ECO:0000256" key="6">
    <source>
        <dbReference type="ARBA" id="ARBA00023004"/>
    </source>
</evidence>
<keyword evidence="10" id="KW-1133">Transmembrane helix</keyword>
<evidence type="ECO:0000256" key="9">
    <source>
        <dbReference type="RuleBase" id="RU000461"/>
    </source>
</evidence>
<comment type="cofactor">
    <cofactor evidence="1 8">
        <name>heme</name>
        <dbReference type="ChEBI" id="CHEBI:30413"/>
    </cofactor>
</comment>
<evidence type="ECO:0000313" key="12">
    <source>
        <dbReference type="Proteomes" id="UP000325433"/>
    </source>
</evidence>
<dbReference type="GO" id="GO:0016705">
    <property type="term" value="F:oxidoreductase activity, acting on paired donors, with incorporation or reduction of molecular oxygen"/>
    <property type="evidence" value="ECO:0007669"/>
    <property type="project" value="InterPro"/>
</dbReference>
<dbReference type="Pfam" id="PF00067">
    <property type="entry name" value="p450"/>
    <property type="match status" value="1"/>
</dbReference>
<dbReference type="InterPro" id="IPR017972">
    <property type="entry name" value="Cyt_P450_CS"/>
</dbReference>
<keyword evidence="12" id="KW-1185">Reference proteome</keyword>
<keyword evidence="10" id="KW-0812">Transmembrane</keyword>
<evidence type="ECO:0000256" key="10">
    <source>
        <dbReference type="SAM" id="Phobius"/>
    </source>
</evidence>
<dbReference type="PROSITE" id="PS00086">
    <property type="entry name" value="CYTOCHROME_P450"/>
    <property type="match status" value="1"/>
</dbReference>
<reference evidence="12" key="1">
    <citation type="submission" date="2019-04" db="EMBL/GenBank/DDBJ databases">
        <title>Friends and foes A comparative genomics studyof 23 Aspergillus species from section Flavi.</title>
        <authorList>
            <consortium name="DOE Joint Genome Institute"/>
            <person name="Kjaerbolling I."/>
            <person name="Vesth T."/>
            <person name="Frisvad J.C."/>
            <person name="Nybo J.L."/>
            <person name="Theobald S."/>
            <person name="Kildgaard S."/>
            <person name="Isbrandt T."/>
            <person name="Kuo A."/>
            <person name="Sato A."/>
            <person name="Lyhne E.K."/>
            <person name="Kogle M.E."/>
            <person name="Wiebenga A."/>
            <person name="Kun R.S."/>
            <person name="Lubbers R.J."/>
            <person name="Makela M.R."/>
            <person name="Barry K."/>
            <person name="Chovatia M."/>
            <person name="Clum A."/>
            <person name="Daum C."/>
            <person name="Haridas S."/>
            <person name="He G."/>
            <person name="LaButti K."/>
            <person name="Lipzen A."/>
            <person name="Mondo S."/>
            <person name="Riley R."/>
            <person name="Salamov A."/>
            <person name="Simmons B.A."/>
            <person name="Magnuson J.K."/>
            <person name="Henrissat B."/>
            <person name="Mortensen U.H."/>
            <person name="Larsen T.O."/>
            <person name="Devries R.P."/>
            <person name="Grigoriev I.V."/>
            <person name="Machida M."/>
            <person name="Baker S.E."/>
            <person name="Andersen M.R."/>
        </authorList>
    </citation>
    <scope>NUCLEOTIDE SEQUENCE [LARGE SCALE GENOMIC DNA]</scope>
    <source>
        <strain evidence="12">CBS 130015</strain>
    </source>
</reference>